<protein>
    <submittedName>
        <fullName evidence="2">Uncharacterized protein</fullName>
    </submittedName>
</protein>
<gene>
    <name evidence="2" type="ORF">NI17_019150</name>
</gene>
<proteinExistence type="predicted"/>
<dbReference type="Gene3D" id="3.90.280.10">
    <property type="entry name" value="PEBP-like"/>
    <property type="match status" value="1"/>
</dbReference>
<feature type="compositionally biased region" description="Basic residues" evidence="1">
    <location>
        <begin position="42"/>
        <end position="62"/>
    </location>
</feature>
<reference evidence="2" key="1">
    <citation type="submission" date="2020-10" db="EMBL/GenBank/DDBJ databases">
        <title>De novo genome project of the cellulose decomposer Thermobifida halotolerans type strain.</title>
        <authorList>
            <person name="Nagy I."/>
            <person name="Horvath B."/>
            <person name="Kukolya J."/>
            <person name="Nagy I."/>
            <person name="Orsini M."/>
        </authorList>
    </citation>
    <scope>NUCLEOTIDE SEQUENCE</scope>
    <source>
        <strain evidence="2">DSM 44931</strain>
    </source>
</reference>
<dbReference type="AlphaFoldDB" id="A0AA97M3C7"/>
<evidence type="ECO:0000313" key="2">
    <source>
        <dbReference type="EMBL" id="UOE18865.1"/>
    </source>
</evidence>
<evidence type="ECO:0000313" key="3">
    <source>
        <dbReference type="Proteomes" id="UP000265719"/>
    </source>
</evidence>
<feature type="compositionally biased region" description="Basic and acidic residues" evidence="1">
    <location>
        <begin position="66"/>
        <end position="87"/>
    </location>
</feature>
<dbReference type="EMBL" id="CP063196">
    <property type="protein sequence ID" value="UOE18865.1"/>
    <property type="molecule type" value="Genomic_DNA"/>
</dbReference>
<name>A0AA97M3C7_9ACTN</name>
<dbReference type="Proteomes" id="UP000265719">
    <property type="component" value="Chromosome"/>
</dbReference>
<evidence type="ECO:0000256" key="1">
    <source>
        <dbReference type="SAM" id="MobiDB-lite"/>
    </source>
</evidence>
<dbReference type="KEGG" id="thao:NI17_019150"/>
<dbReference type="SUPFAM" id="SSF49777">
    <property type="entry name" value="PEBP-like"/>
    <property type="match status" value="1"/>
</dbReference>
<dbReference type="Pfam" id="PF01161">
    <property type="entry name" value="PBP"/>
    <property type="match status" value="1"/>
</dbReference>
<keyword evidence="3" id="KW-1185">Reference proteome</keyword>
<dbReference type="InterPro" id="IPR036610">
    <property type="entry name" value="PEBP-like_sf"/>
</dbReference>
<dbReference type="InterPro" id="IPR008914">
    <property type="entry name" value="PEBP"/>
</dbReference>
<sequence length="154" mass="17692">MTECRRKSGTRPSERAVSDRRSEFRTAVPRTTATPFPNRRSPQFRRHGGTRPGRARPRHPRPRPCPPDRSRYRPDHRKDRRFREEAACRAGPNGIGERAYTGPRPPAGHGVRHYHSWMYALDTRVTGELSGEEFLAGYGGNIIERNRFVATFPT</sequence>
<organism evidence="2 3">
    <name type="scientific">Thermobifida halotolerans</name>
    <dbReference type="NCBI Taxonomy" id="483545"/>
    <lineage>
        <taxon>Bacteria</taxon>
        <taxon>Bacillati</taxon>
        <taxon>Actinomycetota</taxon>
        <taxon>Actinomycetes</taxon>
        <taxon>Streptosporangiales</taxon>
        <taxon>Nocardiopsidaceae</taxon>
        <taxon>Thermobifida</taxon>
    </lineage>
</organism>
<accession>A0AA97M3C7</accession>
<feature type="compositionally biased region" description="Basic and acidic residues" evidence="1">
    <location>
        <begin position="1"/>
        <end position="24"/>
    </location>
</feature>
<feature type="region of interest" description="Disordered" evidence="1">
    <location>
        <begin position="1"/>
        <end position="104"/>
    </location>
</feature>
<dbReference type="RefSeq" id="WP_084012612.1">
    <property type="nucleotide sequence ID" value="NZ_CP063196.1"/>
</dbReference>